<evidence type="ECO:0000313" key="2">
    <source>
        <dbReference type="Proteomes" id="UP000760480"/>
    </source>
</evidence>
<protein>
    <recommendedName>
        <fullName evidence="3">Transposase</fullName>
    </recommendedName>
</protein>
<accession>A0ABX1TR83</accession>
<proteinExistence type="predicted"/>
<name>A0ABX1TR83_9GAMM</name>
<organism evidence="1 2">
    <name type="scientific">Candidatus Competibacter phosphatis</name>
    <dbReference type="NCBI Taxonomy" id="221280"/>
    <lineage>
        <taxon>Bacteria</taxon>
        <taxon>Pseudomonadati</taxon>
        <taxon>Pseudomonadota</taxon>
        <taxon>Gammaproteobacteria</taxon>
        <taxon>Candidatus Competibacteraceae</taxon>
        <taxon>Candidatus Competibacter</taxon>
    </lineage>
</organism>
<sequence>MYYPPYHSKYESRWSVAGEIWKKHWNGTKLADAQTMLAWAKSMTWKGVHPVVELTRKVYEKGISLSKEAMQAVEARLERHPELPKWDILIRPACMV</sequence>
<keyword evidence="2" id="KW-1185">Reference proteome</keyword>
<dbReference type="Proteomes" id="UP000760480">
    <property type="component" value="Unassembled WGS sequence"/>
</dbReference>
<evidence type="ECO:0008006" key="3">
    <source>
        <dbReference type="Google" id="ProtNLM"/>
    </source>
</evidence>
<dbReference type="InterPro" id="IPR011518">
    <property type="entry name" value="Transposase_36"/>
</dbReference>
<comment type="caution">
    <text evidence="1">The sequence shown here is derived from an EMBL/GenBank/DDBJ whole genome shotgun (WGS) entry which is preliminary data.</text>
</comment>
<gene>
    <name evidence="1" type="ORF">E4P82_18580</name>
</gene>
<dbReference type="EMBL" id="SPMZ01000073">
    <property type="protein sequence ID" value="NMQ21019.1"/>
    <property type="molecule type" value="Genomic_DNA"/>
</dbReference>
<evidence type="ECO:0000313" key="1">
    <source>
        <dbReference type="EMBL" id="NMQ21019.1"/>
    </source>
</evidence>
<reference evidence="1 2" key="1">
    <citation type="submission" date="2019-03" db="EMBL/GenBank/DDBJ databases">
        <title>Metabolic reconstructions from genomes of highly enriched 'Candidatus Accumulibacter' and 'Candidatus Competibacter' bioreactor populations.</title>
        <authorList>
            <person name="Annavajhala M.K."/>
            <person name="Welles L."/>
            <person name="Abbas B."/>
            <person name="Sorokin D."/>
            <person name="Park H."/>
            <person name="Van Loosdrecht M."/>
            <person name="Chandran K."/>
        </authorList>
    </citation>
    <scope>NUCLEOTIDE SEQUENCE [LARGE SCALE GENOMIC DNA]</scope>
    <source>
        <strain evidence="1 2">SBR_G</strain>
    </source>
</reference>
<dbReference type="Pfam" id="PF07592">
    <property type="entry name" value="DDE_Tnp_ISAZ013"/>
    <property type="match status" value="1"/>
</dbReference>